<accession>A0ABT2BS04</accession>
<dbReference type="Gene3D" id="1.10.10.10">
    <property type="entry name" value="Winged helix-like DNA-binding domain superfamily/Winged helix DNA-binding domain"/>
    <property type="match status" value="1"/>
</dbReference>
<reference evidence="6" key="1">
    <citation type="submission" date="2022-08" db="EMBL/GenBank/DDBJ databases">
        <title>Reclassification of Massilia species as members of the genera Telluria, Duganella, Pseudoduganella, Mokoshia gen. nov. and Zemynaea gen. nov. using orthogonal and non-orthogonal genome-based approaches.</title>
        <authorList>
            <person name="Bowman J.P."/>
        </authorList>
    </citation>
    <scope>NUCLEOTIDE SEQUENCE</scope>
    <source>
        <strain evidence="6">LMG 11547</strain>
    </source>
</reference>
<dbReference type="EMBL" id="JANUHC010000001">
    <property type="protein sequence ID" value="MCS0627897.1"/>
    <property type="molecule type" value="Genomic_DNA"/>
</dbReference>
<dbReference type="InterPro" id="IPR000847">
    <property type="entry name" value="LysR_HTH_N"/>
</dbReference>
<dbReference type="InterPro" id="IPR050389">
    <property type="entry name" value="LysR-type_TF"/>
</dbReference>
<dbReference type="Gene3D" id="3.40.190.10">
    <property type="entry name" value="Periplasmic binding protein-like II"/>
    <property type="match status" value="2"/>
</dbReference>
<name>A0ABT2BS04_9BURK</name>
<dbReference type="PROSITE" id="PS50931">
    <property type="entry name" value="HTH_LYSR"/>
    <property type="match status" value="1"/>
</dbReference>
<sequence length="326" mass="36698">MRFKHLDLNLLVGLNVLLEEQSITRAARRLHLSQSATSGILSRIREHFKDEVLVTVGKSMILTPFGATLVEPIRNLLDQIQHTVGRRPAVLPEDARRKFKLIASDYITTVLMADVSRHVQRIAPGVAFESVDPSADSTELFERGEIDLLITVRQYCLKSLPTRVLMEESFTGVVWTGNTVVGNELTLEQYLSLGHVISQFGMDSRDSCDHAFMKSLGYARHVEMATSNFNTVPHFVVGTNRIATVQTRLAKLFTAHYPLRIVPVPVELPKLEMCMQWHEFMDQEPLHLWLRDTIAEIARSEHIPSLAFDPPLAALDHGPGQIGQIH</sequence>
<dbReference type="PANTHER" id="PTHR30118:SF6">
    <property type="entry name" value="HTH-TYPE TRANSCRIPTIONAL REGULATOR LEUO"/>
    <property type="match status" value="1"/>
</dbReference>
<evidence type="ECO:0000256" key="3">
    <source>
        <dbReference type="ARBA" id="ARBA00023125"/>
    </source>
</evidence>
<evidence type="ECO:0000256" key="2">
    <source>
        <dbReference type="ARBA" id="ARBA00023015"/>
    </source>
</evidence>
<dbReference type="SUPFAM" id="SSF46785">
    <property type="entry name" value="Winged helix' DNA-binding domain"/>
    <property type="match status" value="1"/>
</dbReference>
<evidence type="ECO:0000256" key="4">
    <source>
        <dbReference type="ARBA" id="ARBA00023163"/>
    </source>
</evidence>
<dbReference type="PANTHER" id="PTHR30118">
    <property type="entry name" value="HTH-TYPE TRANSCRIPTIONAL REGULATOR LEUO-RELATED"/>
    <property type="match status" value="1"/>
</dbReference>
<feature type="domain" description="HTH lysR-type" evidence="5">
    <location>
        <begin position="6"/>
        <end position="63"/>
    </location>
</feature>
<dbReference type="SUPFAM" id="SSF53850">
    <property type="entry name" value="Periplasmic binding protein-like II"/>
    <property type="match status" value="1"/>
</dbReference>
<keyword evidence="2" id="KW-0805">Transcription regulation</keyword>
<gene>
    <name evidence="6" type="ORF">NX786_00865</name>
</gene>
<comment type="caution">
    <text evidence="6">The sequence shown here is derived from an EMBL/GenBank/DDBJ whole genome shotgun (WGS) entry which is preliminary data.</text>
</comment>
<keyword evidence="7" id="KW-1185">Reference proteome</keyword>
<keyword evidence="4" id="KW-0804">Transcription</keyword>
<comment type="similarity">
    <text evidence="1">Belongs to the LysR transcriptional regulatory family.</text>
</comment>
<keyword evidence="3" id="KW-0238">DNA-binding</keyword>
<dbReference type="Pfam" id="PF00126">
    <property type="entry name" value="HTH_1"/>
    <property type="match status" value="1"/>
</dbReference>
<dbReference type="InterPro" id="IPR036388">
    <property type="entry name" value="WH-like_DNA-bd_sf"/>
</dbReference>
<dbReference type="InterPro" id="IPR005119">
    <property type="entry name" value="LysR_subst-bd"/>
</dbReference>
<evidence type="ECO:0000313" key="6">
    <source>
        <dbReference type="EMBL" id="MCS0627897.1"/>
    </source>
</evidence>
<evidence type="ECO:0000256" key="1">
    <source>
        <dbReference type="ARBA" id="ARBA00009437"/>
    </source>
</evidence>
<dbReference type="Proteomes" id="UP001165263">
    <property type="component" value="Unassembled WGS sequence"/>
</dbReference>
<protein>
    <submittedName>
        <fullName evidence="6">LysR family transcriptional regulator</fullName>
    </submittedName>
</protein>
<organism evidence="6 7">
    <name type="scientific">Telluria mixta</name>
    <dbReference type="NCBI Taxonomy" id="34071"/>
    <lineage>
        <taxon>Bacteria</taxon>
        <taxon>Pseudomonadati</taxon>
        <taxon>Pseudomonadota</taxon>
        <taxon>Betaproteobacteria</taxon>
        <taxon>Burkholderiales</taxon>
        <taxon>Oxalobacteraceae</taxon>
        <taxon>Telluria group</taxon>
        <taxon>Telluria</taxon>
    </lineage>
</organism>
<dbReference type="Pfam" id="PF03466">
    <property type="entry name" value="LysR_substrate"/>
    <property type="match status" value="1"/>
</dbReference>
<dbReference type="InterPro" id="IPR036390">
    <property type="entry name" value="WH_DNA-bd_sf"/>
</dbReference>
<proteinExistence type="inferred from homology"/>
<evidence type="ECO:0000313" key="7">
    <source>
        <dbReference type="Proteomes" id="UP001165263"/>
    </source>
</evidence>
<dbReference type="RefSeq" id="WP_259447158.1">
    <property type="nucleotide sequence ID" value="NZ_CP119520.1"/>
</dbReference>
<evidence type="ECO:0000259" key="5">
    <source>
        <dbReference type="PROSITE" id="PS50931"/>
    </source>
</evidence>